<dbReference type="PANTHER" id="PTHR12948">
    <property type="entry name" value="NEDD8 ULTIMATE BUSTER-1 BS4 PROTEIN"/>
    <property type="match status" value="1"/>
</dbReference>
<dbReference type="CDD" id="cd17062">
    <property type="entry name" value="Ubl_NUB1"/>
    <property type="match status" value="1"/>
</dbReference>
<sequence>MSKIDDIIIQIRPLLQELGIKLWLPPYYNESVGVDENELENLAYNLCHNQGIPKSYCTLALMELQERALEALKEREEFANSGIATFHVRRVNIRQGIQSIVEIKCALKSLGSELQKNIAEVLDIDEPERIKCISAGKIVNPSQSLLDQGMKNNQHLMLIISETDEKEQIQECAMFDRIKKVKEDVEAITDSKNHLLELVDQDGNPVCLPPAENRALLIAVNIYEKARAAMKHERYEEALILLLEADEKFITCSLKTLENIDNYALLNLDIVWCYLCLKNVTQLPDAQKRMEICEKNFLRIYGENFQNLNYLKGENFCDKALMRLHLLQGVVLFHQSKRREAYEKFLIAESELRVLKVNKKSLKTLKEMGYEPQEACLALQARNGDITQAINYIHDQQVNLNETRMYSAKRRRLNQDLSVGNLDKKRINLNSVYTLIEMGYPYNLVVQALRDSKNDLNGALDLLQNHPEKLSRKLPSNRTVNITLMQELLKLGFKEPHVRIALEITKNNLESAIDVLIKFHNDEGEKFWYILEGSKFVVKKKSVNFFNEGGGSAL</sequence>
<reference evidence="2" key="2">
    <citation type="submission" date="2020-05" db="UniProtKB">
        <authorList>
            <consortium name="EnsemblMetazoa"/>
        </authorList>
    </citation>
    <scope>IDENTIFICATION</scope>
    <source>
        <strain evidence="2">IAEA</strain>
    </source>
</reference>
<dbReference type="InterPro" id="IPR029071">
    <property type="entry name" value="Ubiquitin-like_domsf"/>
</dbReference>
<dbReference type="Pfam" id="PF00627">
    <property type="entry name" value="UBA"/>
    <property type="match status" value="2"/>
</dbReference>
<dbReference type="InterPro" id="IPR039749">
    <property type="entry name" value="NUB1"/>
</dbReference>
<evidence type="ECO:0000313" key="2">
    <source>
        <dbReference type="EnsemblMetazoa" id="GBRI043236-PA"/>
    </source>
</evidence>
<name>A0A1A9X3U1_9MUSC</name>
<dbReference type="Proteomes" id="UP000091820">
    <property type="component" value="Unassembled WGS sequence"/>
</dbReference>
<dbReference type="AlphaFoldDB" id="A0A1A9X3U1"/>
<dbReference type="PROSITE" id="PS50030">
    <property type="entry name" value="UBA"/>
    <property type="match status" value="3"/>
</dbReference>
<proteinExistence type="predicted"/>
<dbReference type="SUPFAM" id="SSF46934">
    <property type="entry name" value="UBA-like"/>
    <property type="match status" value="3"/>
</dbReference>
<dbReference type="PANTHER" id="PTHR12948:SF3">
    <property type="entry name" value="NEDD8 ULTIMATE BUSTER 1"/>
    <property type="match status" value="1"/>
</dbReference>
<dbReference type="SMART" id="SM00165">
    <property type="entry name" value="UBA"/>
    <property type="match status" value="3"/>
</dbReference>
<accession>A0A1A9X3U1</accession>
<evidence type="ECO:0000313" key="3">
    <source>
        <dbReference type="Proteomes" id="UP000091820"/>
    </source>
</evidence>
<dbReference type="STRING" id="37001.A0A1A9X3U1"/>
<dbReference type="GO" id="GO:2000058">
    <property type="term" value="P:regulation of ubiquitin-dependent protein catabolic process"/>
    <property type="evidence" value="ECO:0007669"/>
    <property type="project" value="TreeGrafter"/>
</dbReference>
<dbReference type="InterPro" id="IPR041207">
    <property type="entry name" value="NUB1_ubiquitin-like_dom"/>
</dbReference>
<evidence type="ECO:0000259" key="1">
    <source>
        <dbReference type="PROSITE" id="PS50030"/>
    </source>
</evidence>
<dbReference type="Gene3D" id="3.10.20.90">
    <property type="entry name" value="Phosphatidylinositol 3-kinase Catalytic Subunit, Chain A, domain 1"/>
    <property type="match status" value="1"/>
</dbReference>
<dbReference type="EnsemblMetazoa" id="GBRI043236-RA">
    <property type="protein sequence ID" value="GBRI043236-PA"/>
    <property type="gene ID" value="GBRI043236"/>
</dbReference>
<dbReference type="Pfam" id="PF18037">
    <property type="entry name" value="Ubiquitin_5"/>
    <property type="match status" value="1"/>
</dbReference>
<feature type="domain" description="UBA" evidence="1">
    <location>
        <begin position="475"/>
        <end position="519"/>
    </location>
</feature>
<keyword evidence="3" id="KW-1185">Reference proteome</keyword>
<dbReference type="InterPro" id="IPR015940">
    <property type="entry name" value="UBA"/>
</dbReference>
<dbReference type="SUPFAM" id="SSF54236">
    <property type="entry name" value="Ubiquitin-like"/>
    <property type="match status" value="1"/>
</dbReference>
<dbReference type="CDD" id="cd14291">
    <property type="entry name" value="UBA1_NUB1_like"/>
    <property type="match status" value="1"/>
</dbReference>
<protein>
    <recommendedName>
        <fullName evidence="1">UBA domain-containing protein</fullName>
    </recommendedName>
</protein>
<reference evidence="3" key="1">
    <citation type="submission" date="2014-03" db="EMBL/GenBank/DDBJ databases">
        <authorList>
            <person name="Aksoy S."/>
            <person name="Warren W."/>
            <person name="Wilson R.K."/>
        </authorList>
    </citation>
    <scope>NUCLEOTIDE SEQUENCE [LARGE SCALE GENOMIC DNA]</scope>
    <source>
        <strain evidence="3">IAEA</strain>
    </source>
</reference>
<dbReference type="VEuPathDB" id="VectorBase:GBRI043236"/>
<feature type="domain" description="UBA" evidence="1">
    <location>
        <begin position="356"/>
        <end position="396"/>
    </location>
</feature>
<dbReference type="InterPro" id="IPR009060">
    <property type="entry name" value="UBA-like_sf"/>
</dbReference>
<dbReference type="Gene3D" id="1.10.8.10">
    <property type="entry name" value="DNA helicase RuvA subunit, C-terminal domain"/>
    <property type="match status" value="3"/>
</dbReference>
<feature type="domain" description="UBA" evidence="1">
    <location>
        <begin position="421"/>
        <end position="466"/>
    </location>
</feature>
<organism evidence="2 3">
    <name type="scientific">Glossina brevipalpis</name>
    <dbReference type="NCBI Taxonomy" id="37001"/>
    <lineage>
        <taxon>Eukaryota</taxon>
        <taxon>Metazoa</taxon>
        <taxon>Ecdysozoa</taxon>
        <taxon>Arthropoda</taxon>
        <taxon>Hexapoda</taxon>
        <taxon>Insecta</taxon>
        <taxon>Pterygota</taxon>
        <taxon>Neoptera</taxon>
        <taxon>Endopterygota</taxon>
        <taxon>Diptera</taxon>
        <taxon>Brachycera</taxon>
        <taxon>Muscomorpha</taxon>
        <taxon>Hippoboscoidea</taxon>
        <taxon>Glossinidae</taxon>
        <taxon>Glossina</taxon>
    </lineage>
</organism>